<evidence type="ECO:0000256" key="2">
    <source>
        <dbReference type="ARBA" id="ARBA00022475"/>
    </source>
</evidence>
<evidence type="ECO:0000313" key="9">
    <source>
        <dbReference type="Proteomes" id="UP001486888"/>
    </source>
</evidence>
<evidence type="ECO:0000259" key="7">
    <source>
        <dbReference type="PROSITE" id="PS50893"/>
    </source>
</evidence>
<dbReference type="KEGG" id="gey:QMQ05_00310"/>
<keyword evidence="4 8" id="KW-0067">ATP-binding</keyword>
<sequence>MEPMITLRGLGKTYSGNHTPSVDSVDLEVQPGEFLCLLGPSGCGKSTTLRMIAGLEHPSTGQIVVGGTVFDDVAGGQCVPAERRSLGLVFQNYALWPHLNVKENVGFAPRVQKLSKAERATLVDQALQTLAISELADRYPGELSGGQQQRVAIARTLAARPQVMLLDEPLSNLDARLRLEMRAEFQRLHRQTGNTMVFVTHDQFEAMTLATRIVVMDQGRIQQVGTPSEIYDSPANRFVAEFMGSPPMNIIELGNNQDADTWMKSRDSAATSLGIRPEDLEITTTPTPGKFSLPVTVSALLPTGGSWIIELTDGQQRYFATSQQRPALTEGQQVQAVAQKLHLFDASGQRRTNVEAVAA</sequence>
<dbReference type="InterPro" id="IPR003593">
    <property type="entry name" value="AAA+_ATPase"/>
</dbReference>
<evidence type="ECO:0000256" key="1">
    <source>
        <dbReference type="ARBA" id="ARBA00022448"/>
    </source>
</evidence>
<keyword evidence="5" id="KW-1278">Translocase</keyword>
<dbReference type="RefSeq" id="WP_345472057.1">
    <property type="nucleotide sequence ID" value="NZ_CP125942.1"/>
</dbReference>
<name>A0AAU6WG04_9MICC</name>
<dbReference type="SUPFAM" id="SSF52540">
    <property type="entry name" value="P-loop containing nucleoside triphosphate hydrolases"/>
    <property type="match status" value="1"/>
</dbReference>
<gene>
    <name evidence="8" type="ORF">QMQ05_00310</name>
</gene>
<dbReference type="InterPro" id="IPR027417">
    <property type="entry name" value="P-loop_NTPase"/>
</dbReference>
<accession>A0AAU6WG04</accession>
<keyword evidence="6" id="KW-0472">Membrane</keyword>
<dbReference type="GO" id="GO:0016887">
    <property type="term" value="F:ATP hydrolysis activity"/>
    <property type="evidence" value="ECO:0007669"/>
    <property type="project" value="InterPro"/>
</dbReference>
<evidence type="ECO:0000256" key="4">
    <source>
        <dbReference type="ARBA" id="ARBA00022840"/>
    </source>
</evidence>
<evidence type="ECO:0000256" key="5">
    <source>
        <dbReference type="ARBA" id="ARBA00022967"/>
    </source>
</evidence>
<dbReference type="PANTHER" id="PTHR43875">
    <property type="entry name" value="MALTODEXTRIN IMPORT ATP-BINDING PROTEIN MSMX"/>
    <property type="match status" value="1"/>
</dbReference>
<dbReference type="Gene3D" id="2.40.50.100">
    <property type="match status" value="1"/>
</dbReference>
<dbReference type="AlphaFoldDB" id="A0AAU6WG04"/>
<dbReference type="InterPro" id="IPR003439">
    <property type="entry name" value="ABC_transporter-like_ATP-bd"/>
</dbReference>
<dbReference type="Pfam" id="PF08402">
    <property type="entry name" value="TOBE_2"/>
    <property type="match status" value="1"/>
</dbReference>
<dbReference type="InterPro" id="IPR012340">
    <property type="entry name" value="NA-bd_OB-fold"/>
</dbReference>
<keyword evidence="1" id="KW-0813">Transport</keyword>
<dbReference type="Gene3D" id="3.40.50.300">
    <property type="entry name" value="P-loop containing nucleotide triphosphate hydrolases"/>
    <property type="match status" value="1"/>
</dbReference>
<dbReference type="InterPro" id="IPR017871">
    <property type="entry name" value="ABC_transporter-like_CS"/>
</dbReference>
<keyword evidence="2" id="KW-1003">Cell membrane</keyword>
<dbReference type="SUPFAM" id="SSF50331">
    <property type="entry name" value="MOP-like"/>
    <property type="match status" value="1"/>
</dbReference>
<dbReference type="PROSITE" id="PS00211">
    <property type="entry name" value="ABC_TRANSPORTER_1"/>
    <property type="match status" value="1"/>
</dbReference>
<dbReference type="FunFam" id="3.40.50.300:FF:000042">
    <property type="entry name" value="Maltose/maltodextrin ABC transporter, ATP-binding protein"/>
    <property type="match status" value="1"/>
</dbReference>
<evidence type="ECO:0000313" key="8">
    <source>
        <dbReference type="EMBL" id="XAO46038.1"/>
    </source>
</evidence>
<dbReference type="PANTHER" id="PTHR43875:SF15">
    <property type="entry name" value="TREHALOSE IMPORT ATP-BINDING PROTEIN SUGC"/>
    <property type="match status" value="1"/>
</dbReference>
<dbReference type="GO" id="GO:0055052">
    <property type="term" value="C:ATP-binding cassette (ABC) transporter complex, substrate-binding subunit-containing"/>
    <property type="evidence" value="ECO:0007669"/>
    <property type="project" value="TreeGrafter"/>
</dbReference>
<keyword evidence="3" id="KW-0547">Nucleotide-binding</keyword>
<dbReference type="GO" id="GO:0005524">
    <property type="term" value="F:ATP binding"/>
    <property type="evidence" value="ECO:0007669"/>
    <property type="project" value="UniProtKB-KW"/>
</dbReference>
<evidence type="ECO:0000256" key="3">
    <source>
        <dbReference type="ARBA" id="ARBA00022741"/>
    </source>
</evidence>
<protein>
    <submittedName>
        <fullName evidence="8">ABC transporter ATP-binding protein</fullName>
    </submittedName>
</protein>
<dbReference type="SMART" id="SM00382">
    <property type="entry name" value="AAA"/>
    <property type="match status" value="1"/>
</dbReference>
<dbReference type="Gene3D" id="2.40.50.140">
    <property type="entry name" value="Nucleic acid-binding proteins"/>
    <property type="match status" value="1"/>
</dbReference>
<keyword evidence="9" id="KW-1185">Reference proteome</keyword>
<dbReference type="InterPro" id="IPR047641">
    <property type="entry name" value="ABC_transpr_MalK/UgpC-like"/>
</dbReference>
<reference evidence="8 9" key="1">
    <citation type="submission" date="2023-05" db="EMBL/GenBank/DDBJ databases">
        <title>Glutamicibacter sp. B1, complete genome.</title>
        <authorList>
            <person name="Long Y.H."/>
            <person name="Fang T."/>
            <person name="Li X.Y."/>
        </authorList>
    </citation>
    <scope>NUCLEOTIDE SEQUENCE [LARGE SCALE GENOMIC DNA]</scope>
    <source>
        <strain evidence="8 9">B1</strain>
    </source>
</reference>
<organism evidence="8 9">
    <name type="scientific">Glutamicibacter ectropisis</name>
    <dbReference type="NCBI Taxonomy" id="3046593"/>
    <lineage>
        <taxon>Bacteria</taxon>
        <taxon>Bacillati</taxon>
        <taxon>Actinomycetota</taxon>
        <taxon>Actinomycetes</taxon>
        <taxon>Micrococcales</taxon>
        <taxon>Micrococcaceae</taxon>
        <taxon>Glutamicibacter</taxon>
    </lineage>
</organism>
<dbReference type="InterPro" id="IPR013611">
    <property type="entry name" value="Transp-assoc_OB_typ2"/>
</dbReference>
<dbReference type="GO" id="GO:0140359">
    <property type="term" value="F:ABC-type transporter activity"/>
    <property type="evidence" value="ECO:0007669"/>
    <property type="project" value="UniProtKB-ARBA"/>
</dbReference>
<evidence type="ECO:0000256" key="6">
    <source>
        <dbReference type="ARBA" id="ARBA00023136"/>
    </source>
</evidence>
<proteinExistence type="predicted"/>
<dbReference type="Pfam" id="PF00005">
    <property type="entry name" value="ABC_tran"/>
    <property type="match status" value="1"/>
</dbReference>
<feature type="domain" description="ABC transporter" evidence="7">
    <location>
        <begin position="5"/>
        <end position="243"/>
    </location>
</feature>
<dbReference type="PROSITE" id="PS50893">
    <property type="entry name" value="ABC_TRANSPORTER_2"/>
    <property type="match status" value="1"/>
</dbReference>
<dbReference type="Proteomes" id="UP001486888">
    <property type="component" value="Chromosome"/>
</dbReference>
<dbReference type="EMBL" id="CP125942">
    <property type="protein sequence ID" value="XAO46038.1"/>
    <property type="molecule type" value="Genomic_DNA"/>
</dbReference>
<dbReference type="InterPro" id="IPR008995">
    <property type="entry name" value="Mo/tungstate-bd_C_term_dom"/>
</dbReference>